<comment type="caution">
    <text evidence="1">The sequence shown here is derived from an EMBL/GenBank/DDBJ whole genome shotgun (WGS) entry which is preliminary data.</text>
</comment>
<keyword evidence="2" id="KW-1185">Reference proteome</keyword>
<proteinExistence type="predicted"/>
<dbReference type="RefSeq" id="WP_310272176.1">
    <property type="nucleotide sequence ID" value="NZ_JAVDXU010000005.1"/>
</dbReference>
<gene>
    <name evidence="1" type="ORF">J2X20_005335</name>
</gene>
<evidence type="ECO:0000313" key="1">
    <source>
        <dbReference type="EMBL" id="MDR7272652.1"/>
    </source>
</evidence>
<protein>
    <submittedName>
        <fullName evidence="1">Uncharacterized protein</fullName>
    </submittedName>
</protein>
<reference evidence="1 2" key="1">
    <citation type="submission" date="2023-07" db="EMBL/GenBank/DDBJ databases">
        <title>Sorghum-associated microbial communities from plants grown in Nebraska, USA.</title>
        <authorList>
            <person name="Schachtman D."/>
        </authorList>
    </citation>
    <scope>NUCLEOTIDE SEQUENCE [LARGE SCALE GENOMIC DNA]</scope>
    <source>
        <strain evidence="1 2">BE314</strain>
    </source>
</reference>
<evidence type="ECO:0000313" key="2">
    <source>
        <dbReference type="Proteomes" id="UP001180453"/>
    </source>
</evidence>
<dbReference type="EMBL" id="JAVDXU010000005">
    <property type="protein sequence ID" value="MDR7272652.1"/>
    <property type="molecule type" value="Genomic_DNA"/>
</dbReference>
<name>A0ABU1YUV1_ROSSA</name>
<accession>A0ABU1YUV1</accession>
<organism evidence="1 2">
    <name type="scientific">Roseateles saccharophilus</name>
    <name type="common">Pseudomonas saccharophila</name>
    <dbReference type="NCBI Taxonomy" id="304"/>
    <lineage>
        <taxon>Bacteria</taxon>
        <taxon>Pseudomonadati</taxon>
        <taxon>Pseudomonadota</taxon>
        <taxon>Betaproteobacteria</taxon>
        <taxon>Burkholderiales</taxon>
        <taxon>Sphaerotilaceae</taxon>
        <taxon>Roseateles</taxon>
    </lineage>
</organism>
<dbReference type="Proteomes" id="UP001180453">
    <property type="component" value="Unassembled WGS sequence"/>
</dbReference>
<sequence>MNQSPSDPERKPEIAMHLAERRSAERTHNELWPEAMRDELRKVQFLHAIEVEEVDGESWRDIFESFEGRHIRFI</sequence>